<gene>
    <name evidence="1" type="ORF">L860_06070</name>
</gene>
<accession>A0A9X5R3U3</accession>
<dbReference type="AlphaFoldDB" id="A0A9X5R3U3"/>
<comment type="caution">
    <text evidence="1">The sequence shown here is derived from an EMBL/GenBank/DDBJ whole genome shotgun (WGS) entry which is preliminary data.</text>
</comment>
<reference evidence="1" key="1">
    <citation type="submission" date="2014-05" db="EMBL/GenBank/DDBJ databases">
        <authorList>
            <person name="Jahns A.C."/>
            <person name="Eilers H."/>
            <person name="Alexeyev O.A."/>
        </authorList>
    </citation>
    <scope>NUCLEOTIDE SEQUENCE [LARGE SCALE GENOMIC DNA]</scope>
    <source>
        <strain evidence="1">DSM 20700</strain>
    </source>
</reference>
<evidence type="ECO:0000313" key="1">
    <source>
        <dbReference type="EMBL" id="OCT43071.1"/>
    </source>
</evidence>
<organism evidence="1">
    <name type="scientific">Cutibacterium granulosum DSM 20700</name>
    <dbReference type="NCBI Taxonomy" id="1160719"/>
    <lineage>
        <taxon>Bacteria</taxon>
        <taxon>Bacillati</taxon>
        <taxon>Actinomycetota</taxon>
        <taxon>Actinomycetes</taxon>
        <taxon>Propionibacteriales</taxon>
        <taxon>Propionibacteriaceae</taxon>
        <taxon>Cutibacterium</taxon>
    </lineage>
</organism>
<proteinExistence type="predicted"/>
<dbReference type="EMBL" id="JNBU01000004">
    <property type="protein sequence ID" value="OCT43071.1"/>
    <property type="molecule type" value="Genomic_DNA"/>
</dbReference>
<sequence>MSVGDGPWDDNGQWHLRSQKVLVVAPGTERITVGSSGVFFTSLTIFRYEIGGPILEILDQSCLHKFNATGITPRQHSELHAAADV</sequence>
<protein>
    <submittedName>
        <fullName evidence="1">Uncharacterized protein</fullName>
    </submittedName>
</protein>
<name>A0A9X5R3U3_9ACTN</name>
<dbReference type="RefSeq" id="WP_036957174.1">
    <property type="nucleotide sequence ID" value="NZ_JNBU02000048.1"/>
</dbReference>